<dbReference type="CDD" id="cd06261">
    <property type="entry name" value="TM_PBP2"/>
    <property type="match status" value="1"/>
</dbReference>
<dbReference type="Proteomes" id="UP000034410">
    <property type="component" value="Chromosome"/>
</dbReference>
<evidence type="ECO:0000313" key="9">
    <source>
        <dbReference type="Proteomes" id="UP000034410"/>
    </source>
</evidence>
<dbReference type="InterPro" id="IPR011864">
    <property type="entry name" value="Phosphate_PstC"/>
</dbReference>
<reference evidence="8 9" key="1">
    <citation type="journal article" date="2015" name="Genome Announc.">
        <title>Complete Genome Sequence of Sedimenticola thiotaurini Strain SIP-G1, a Polyphosphate- and Polyhydroxyalkanoate-Accumulating Sulfur-Oxidizing Gammaproteobacterium Isolated from Salt Marsh Sediments.</title>
        <authorList>
            <person name="Flood B.E."/>
            <person name="Jones D.S."/>
            <person name="Bailey J.V."/>
        </authorList>
    </citation>
    <scope>NUCLEOTIDE SEQUENCE [LARGE SCALE GENOMIC DNA]</scope>
    <source>
        <strain evidence="8 9">SIP-G1</strain>
    </source>
</reference>
<comment type="caution">
    <text evidence="6">Lacks conserved residue(s) required for the propagation of feature annotation.</text>
</comment>
<accession>A0A0F7JW79</accession>
<dbReference type="InterPro" id="IPR035906">
    <property type="entry name" value="MetI-like_sf"/>
</dbReference>
<dbReference type="GO" id="GO:0006817">
    <property type="term" value="P:phosphate ion transport"/>
    <property type="evidence" value="ECO:0007669"/>
    <property type="project" value="UniProtKB-KW"/>
</dbReference>
<keyword evidence="5" id="KW-0813">Transport</keyword>
<keyword evidence="6" id="KW-0592">Phosphate transport</keyword>
<name>A0A0F7JW79_9GAMM</name>
<dbReference type="PANTHER" id="PTHR42727:SF1">
    <property type="entry name" value="PHOSPHATE TRANSPORT SYSTEM PERMEASE"/>
    <property type="match status" value="1"/>
</dbReference>
<keyword evidence="6" id="KW-1003">Cell membrane</keyword>
<dbReference type="InterPro" id="IPR022182">
    <property type="entry name" value="PstC_N"/>
</dbReference>
<evidence type="ECO:0000256" key="3">
    <source>
        <dbReference type="ARBA" id="ARBA00022989"/>
    </source>
</evidence>
<evidence type="ECO:0000259" key="7">
    <source>
        <dbReference type="PROSITE" id="PS50928"/>
    </source>
</evidence>
<feature type="transmembrane region" description="Helical" evidence="5">
    <location>
        <begin position="315"/>
        <end position="337"/>
    </location>
</feature>
<feature type="transmembrane region" description="Helical" evidence="5">
    <location>
        <begin position="6"/>
        <end position="22"/>
    </location>
</feature>
<dbReference type="PATRIC" id="fig|1543721.4.peg.2216"/>
<dbReference type="GO" id="GO:0005886">
    <property type="term" value="C:plasma membrane"/>
    <property type="evidence" value="ECO:0007669"/>
    <property type="project" value="UniProtKB-SubCell"/>
</dbReference>
<comment type="function">
    <text evidence="6">Part of the binding-protein-dependent transport system for phosphate; probably responsible for the translocation of the substrate across the membrane.</text>
</comment>
<proteinExistence type="inferred from homology"/>
<sequence length="462" mass="49130">MSNTFLILILMGLMALAYRLGLHRSLRLAGGRGGVRNLHSLPSYYGFFTAIWCGLPALLVLFLWVSLQSSVIRDLVVADLPEAVRTLPDAQLSLVINDIQNLAQGNIVSSEVNPAMEQAAAHYQRLQQTGSAASIVVVLSLALAGLALGWRMISPGFRARNRVEAVIKWLLIGCSTIAIFTTLGIVLSVLFEAIRFFEIIPITDFLFGLDWSPQMAIREDQVGSSGAFGVIPLFAGTLLIALIAMLVAVPIGLMSAIYLSEYAGSHFRAYAKPLLEILAGIPTVVYGFFAALTVAPFIRNNGSLLGLDVSSESALAAGLVMGIMIIPFISSLSDDVINAVPQSMRDASLGIGATRSETVLKVILPAALPGIVGGILLAVSRAIGETMIVVMAAGLSANLTANPLQSVTTVTVQIVTLLVGDQEFDSPKTLAAFALGLVLFVITLVLNVVALHVVRKYREAYD</sequence>
<dbReference type="Pfam" id="PF00528">
    <property type="entry name" value="BPD_transp_1"/>
    <property type="match status" value="1"/>
</dbReference>
<dbReference type="Gene3D" id="1.10.3720.10">
    <property type="entry name" value="MetI-like"/>
    <property type="match status" value="1"/>
</dbReference>
<comment type="subcellular location">
    <subcellularLocation>
        <location evidence="6">Cell inner membrane</location>
        <topology evidence="6">Multi-pass membrane protein</topology>
    </subcellularLocation>
    <subcellularLocation>
        <location evidence="1 5">Cell membrane</location>
        <topology evidence="1 5">Multi-pass membrane protein</topology>
    </subcellularLocation>
</comment>
<feature type="transmembrane region" description="Helical" evidence="5">
    <location>
        <begin position="132"/>
        <end position="153"/>
    </location>
</feature>
<feature type="transmembrane region" description="Helical" evidence="5">
    <location>
        <begin position="43"/>
        <end position="65"/>
    </location>
</feature>
<evidence type="ECO:0000256" key="4">
    <source>
        <dbReference type="ARBA" id="ARBA00023136"/>
    </source>
</evidence>
<feature type="transmembrane region" description="Helical" evidence="5">
    <location>
        <begin position="230"/>
        <end position="253"/>
    </location>
</feature>
<dbReference type="Pfam" id="PF12501">
    <property type="entry name" value="DUF3708"/>
    <property type="match status" value="1"/>
</dbReference>
<dbReference type="RefSeq" id="WP_046859671.1">
    <property type="nucleotide sequence ID" value="NZ_CP011412.1"/>
</dbReference>
<dbReference type="KEGG" id="seds:AAY24_10690"/>
<keyword evidence="2 5" id="KW-0812">Transmembrane</keyword>
<protein>
    <recommendedName>
        <fullName evidence="6">Phosphate transport system permease protein</fullName>
    </recommendedName>
</protein>
<dbReference type="InterPro" id="IPR000515">
    <property type="entry name" value="MetI-like"/>
</dbReference>
<evidence type="ECO:0000256" key="2">
    <source>
        <dbReference type="ARBA" id="ARBA00022692"/>
    </source>
</evidence>
<dbReference type="PROSITE" id="PS50928">
    <property type="entry name" value="ABC_TM1"/>
    <property type="match status" value="1"/>
</dbReference>
<dbReference type="EMBL" id="CP011412">
    <property type="protein sequence ID" value="AKH20741.1"/>
    <property type="molecule type" value="Genomic_DNA"/>
</dbReference>
<evidence type="ECO:0000256" key="6">
    <source>
        <dbReference type="RuleBase" id="RU363054"/>
    </source>
</evidence>
<gene>
    <name evidence="8" type="ORF">AAY24_10690</name>
</gene>
<keyword evidence="6" id="KW-0997">Cell inner membrane</keyword>
<feature type="domain" description="ABC transmembrane type-1" evidence="7">
    <location>
        <begin position="234"/>
        <end position="450"/>
    </location>
</feature>
<feature type="transmembrane region" description="Helical" evidence="5">
    <location>
        <begin position="274"/>
        <end position="295"/>
    </location>
</feature>
<dbReference type="SUPFAM" id="SSF161098">
    <property type="entry name" value="MetI-like"/>
    <property type="match status" value="1"/>
</dbReference>
<evidence type="ECO:0000256" key="1">
    <source>
        <dbReference type="ARBA" id="ARBA00004651"/>
    </source>
</evidence>
<dbReference type="OrthoDB" id="9785113at2"/>
<feature type="transmembrane region" description="Helical" evidence="5">
    <location>
        <begin position="358"/>
        <end position="379"/>
    </location>
</feature>
<evidence type="ECO:0000313" key="8">
    <source>
        <dbReference type="EMBL" id="AKH20741.1"/>
    </source>
</evidence>
<keyword evidence="3 5" id="KW-1133">Transmembrane helix</keyword>
<comment type="similarity">
    <text evidence="6">Belongs to the binding-protein-dependent transport system permease family. CysTW subfamily.</text>
</comment>
<keyword evidence="4 5" id="KW-0472">Membrane</keyword>
<feature type="transmembrane region" description="Helical" evidence="5">
    <location>
        <begin position="165"/>
        <end position="191"/>
    </location>
</feature>
<keyword evidence="9" id="KW-1185">Reference proteome</keyword>
<dbReference type="NCBIfam" id="TIGR02138">
    <property type="entry name" value="phosphate_pstC"/>
    <property type="match status" value="1"/>
</dbReference>
<organism evidence="8 9">
    <name type="scientific">Sedimenticola thiotaurini</name>
    <dbReference type="NCBI Taxonomy" id="1543721"/>
    <lineage>
        <taxon>Bacteria</taxon>
        <taxon>Pseudomonadati</taxon>
        <taxon>Pseudomonadota</taxon>
        <taxon>Gammaproteobacteria</taxon>
        <taxon>Chromatiales</taxon>
        <taxon>Sedimenticolaceae</taxon>
        <taxon>Sedimenticola</taxon>
    </lineage>
</organism>
<dbReference type="GO" id="GO:0005315">
    <property type="term" value="F:phosphate transmembrane transporter activity"/>
    <property type="evidence" value="ECO:0007669"/>
    <property type="project" value="InterPro"/>
</dbReference>
<evidence type="ECO:0000256" key="5">
    <source>
        <dbReference type="RuleBase" id="RU363032"/>
    </source>
</evidence>
<dbReference type="PANTHER" id="PTHR42727">
    <property type="entry name" value="PHOSPHATE TRANSPORT SYSTEM PERMEASE PROTEIN"/>
    <property type="match status" value="1"/>
</dbReference>
<feature type="transmembrane region" description="Helical" evidence="5">
    <location>
        <begin position="430"/>
        <end position="454"/>
    </location>
</feature>
<dbReference type="AlphaFoldDB" id="A0A0F7JW79"/>